<sequence length="32" mass="3658">MKFSMGKKIHNTYLIRIDENKYGGGLGNETNK</sequence>
<gene>
    <name evidence="1" type="ORF">METZ01_LOCUS195386</name>
</gene>
<evidence type="ECO:0000313" key="1">
    <source>
        <dbReference type="EMBL" id="SVB42532.1"/>
    </source>
</evidence>
<name>A0A382DWR5_9ZZZZ</name>
<dbReference type="AlphaFoldDB" id="A0A382DWR5"/>
<reference evidence="1" key="1">
    <citation type="submission" date="2018-05" db="EMBL/GenBank/DDBJ databases">
        <authorList>
            <person name="Lanie J.A."/>
            <person name="Ng W.-L."/>
            <person name="Kazmierczak K.M."/>
            <person name="Andrzejewski T.M."/>
            <person name="Davidsen T.M."/>
            <person name="Wayne K.J."/>
            <person name="Tettelin H."/>
            <person name="Glass J.I."/>
            <person name="Rusch D."/>
            <person name="Podicherti R."/>
            <person name="Tsui H.-C.T."/>
            <person name="Winkler M.E."/>
        </authorList>
    </citation>
    <scope>NUCLEOTIDE SEQUENCE</scope>
</reference>
<organism evidence="1">
    <name type="scientific">marine metagenome</name>
    <dbReference type="NCBI Taxonomy" id="408172"/>
    <lineage>
        <taxon>unclassified sequences</taxon>
        <taxon>metagenomes</taxon>
        <taxon>ecological metagenomes</taxon>
    </lineage>
</organism>
<dbReference type="EMBL" id="UINC01041367">
    <property type="protein sequence ID" value="SVB42532.1"/>
    <property type="molecule type" value="Genomic_DNA"/>
</dbReference>
<accession>A0A382DWR5</accession>
<proteinExistence type="predicted"/>
<protein>
    <submittedName>
        <fullName evidence="1">Uncharacterized protein</fullName>
    </submittedName>
</protein>